<comment type="subcellular location">
    <subcellularLocation>
        <location evidence="1">Cell membrane</location>
        <topology evidence="1">Multi-pass membrane protein</topology>
    </subcellularLocation>
</comment>
<dbReference type="PANTHER" id="PTHR42920:SF5">
    <property type="entry name" value="EAMA DOMAIN-CONTAINING PROTEIN"/>
    <property type="match status" value="1"/>
</dbReference>
<feature type="domain" description="EamA" evidence="8">
    <location>
        <begin position="9"/>
        <end position="140"/>
    </location>
</feature>
<dbReference type="EMBL" id="FTOD01000005">
    <property type="protein sequence ID" value="SIS80030.1"/>
    <property type="molecule type" value="Genomic_DNA"/>
</dbReference>
<feature type="transmembrane region" description="Helical" evidence="7">
    <location>
        <begin position="68"/>
        <end position="92"/>
    </location>
</feature>
<reference evidence="10" key="1">
    <citation type="submission" date="2017-01" db="EMBL/GenBank/DDBJ databases">
        <authorList>
            <person name="Varghese N."/>
            <person name="Submissions S."/>
        </authorList>
    </citation>
    <scope>NUCLEOTIDE SEQUENCE [LARGE SCALE GENOMIC DNA]</scope>
    <source>
        <strain evidence="10">DSM 45196</strain>
    </source>
</reference>
<protein>
    <submittedName>
        <fullName evidence="9">Permease of the drug/metabolite transporter (DMT) superfamily</fullName>
    </submittedName>
</protein>
<evidence type="ECO:0000313" key="9">
    <source>
        <dbReference type="EMBL" id="SIS80030.1"/>
    </source>
</evidence>
<feature type="transmembrane region" description="Helical" evidence="7">
    <location>
        <begin position="215"/>
        <end position="234"/>
    </location>
</feature>
<dbReference type="InterPro" id="IPR037185">
    <property type="entry name" value="EmrE-like"/>
</dbReference>
<dbReference type="InterPro" id="IPR000620">
    <property type="entry name" value="EamA_dom"/>
</dbReference>
<comment type="similarity">
    <text evidence="2">Belongs to the EamA transporter family.</text>
</comment>
<feature type="transmembrane region" description="Helical" evidence="7">
    <location>
        <begin position="176"/>
        <end position="199"/>
    </location>
</feature>
<feature type="transmembrane region" description="Helical" evidence="7">
    <location>
        <begin position="124"/>
        <end position="140"/>
    </location>
</feature>
<dbReference type="GO" id="GO:0005886">
    <property type="term" value="C:plasma membrane"/>
    <property type="evidence" value="ECO:0007669"/>
    <property type="project" value="UniProtKB-SubCell"/>
</dbReference>
<accession>A0A1N7M1Q0</accession>
<evidence type="ECO:0000256" key="2">
    <source>
        <dbReference type="ARBA" id="ARBA00007362"/>
    </source>
</evidence>
<dbReference type="Pfam" id="PF00892">
    <property type="entry name" value="EamA"/>
    <property type="match status" value="2"/>
</dbReference>
<dbReference type="AlphaFoldDB" id="A0A1N7M1Q0"/>
<keyword evidence="10" id="KW-1185">Reference proteome</keyword>
<dbReference type="Proteomes" id="UP000186795">
    <property type="component" value="Unassembled WGS sequence"/>
</dbReference>
<dbReference type="InterPro" id="IPR051258">
    <property type="entry name" value="Diverse_Substrate_Transporter"/>
</dbReference>
<evidence type="ECO:0000256" key="3">
    <source>
        <dbReference type="ARBA" id="ARBA00022475"/>
    </source>
</evidence>
<evidence type="ECO:0000259" key="8">
    <source>
        <dbReference type="Pfam" id="PF00892"/>
    </source>
</evidence>
<dbReference type="RefSeq" id="WP_076524789.1">
    <property type="nucleotide sequence ID" value="NZ_CP048103.1"/>
</dbReference>
<keyword evidence="6 7" id="KW-0472">Membrane</keyword>
<keyword evidence="5 7" id="KW-1133">Transmembrane helix</keyword>
<name>A0A1N7M1Q0_9BACL</name>
<evidence type="ECO:0000256" key="6">
    <source>
        <dbReference type="ARBA" id="ARBA00023136"/>
    </source>
</evidence>
<evidence type="ECO:0000256" key="7">
    <source>
        <dbReference type="SAM" id="Phobius"/>
    </source>
</evidence>
<evidence type="ECO:0000256" key="4">
    <source>
        <dbReference type="ARBA" id="ARBA00022692"/>
    </source>
</evidence>
<feature type="transmembrane region" description="Helical" evidence="7">
    <location>
        <begin position="98"/>
        <end position="117"/>
    </location>
</feature>
<feature type="transmembrane region" description="Helical" evidence="7">
    <location>
        <begin position="246"/>
        <end position="266"/>
    </location>
</feature>
<sequence length="311" mass="34009">MSARQIRADAALLSIAFVWGATFVLVQGAIDTLPPFAFLAFRFGLASILLWGFLCWRGKHRQAFAKQTLRPGIFLGLWLLMGFSFQTLSLLYTTSGKSGFLTGLSVAMIPILSFFILGLRPRPNAWAGVALSVMGLYLLALADFSRINQGDLLAMLCAVGFGLQVVYTSKYAPRAGALPLVTVQVTLVTVASLVLSFLFEPWNLLLRKHPWAEPGVWMAVLVTALFATVLAYVGQTYFQRETSPNRVALIFAMEPVFAALTDYVWLGVSMTGWGLTGGALIFVGMILSELPGKHLINRKGESTCVQKPSEY</sequence>
<evidence type="ECO:0000256" key="5">
    <source>
        <dbReference type="ARBA" id="ARBA00022989"/>
    </source>
</evidence>
<feature type="transmembrane region" description="Helical" evidence="7">
    <location>
        <begin position="152"/>
        <end position="169"/>
    </location>
</feature>
<feature type="domain" description="EamA" evidence="8">
    <location>
        <begin position="150"/>
        <end position="287"/>
    </location>
</feature>
<organism evidence="9 10">
    <name type="scientific">Kroppenstedtia eburnea</name>
    <dbReference type="NCBI Taxonomy" id="714067"/>
    <lineage>
        <taxon>Bacteria</taxon>
        <taxon>Bacillati</taxon>
        <taxon>Bacillota</taxon>
        <taxon>Bacilli</taxon>
        <taxon>Bacillales</taxon>
        <taxon>Thermoactinomycetaceae</taxon>
        <taxon>Kroppenstedtia</taxon>
    </lineage>
</organism>
<gene>
    <name evidence="9" type="ORF">SAMN05421790_105143</name>
</gene>
<evidence type="ECO:0000313" key="10">
    <source>
        <dbReference type="Proteomes" id="UP000186795"/>
    </source>
</evidence>
<keyword evidence="3" id="KW-1003">Cell membrane</keyword>
<dbReference type="OrthoDB" id="9804865at2"/>
<proteinExistence type="inferred from homology"/>
<feature type="transmembrane region" description="Helical" evidence="7">
    <location>
        <begin position="36"/>
        <end position="56"/>
    </location>
</feature>
<evidence type="ECO:0000256" key="1">
    <source>
        <dbReference type="ARBA" id="ARBA00004651"/>
    </source>
</evidence>
<dbReference type="PANTHER" id="PTHR42920">
    <property type="entry name" value="OS03G0707200 PROTEIN-RELATED"/>
    <property type="match status" value="1"/>
</dbReference>
<feature type="transmembrane region" description="Helical" evidence="7">
    <location>
        <begin position="12"/>
        <end position="30"/>
    </location>
</feature>
<feature type="transmembrane region" description="Helical" evidence="7">
    <location>
        <begin position="272"/>
        <end position="290"/>
    </location>
</feature>
<keyword evidence="4 7" id="KW-0812">Transmembrane</keyword>
<dbReference type="SUPFAM" id="SSF103481">
    <property type="entry name" value="Multidrug resistance efflux transporter EmrE"/>
    <property type="match status" value="2"/>
</dbReference>